<comment type="caution">
    <text evidence="2">The sequence shown here is derived from an EMBL/GenBank/DDBJ whole genome shotgun (WGS) entry which is preliminary data.</text>
</comment>
<sequence length="201" mass="19856">NNVTRPNGNGHERTEACAILPTPTPAGNAGGGIGHGGGGERIIAAAACAGGAGGDFLAPHNDLHPGPIDALRQLAMAAAAEAAAEADGDGDGGGDGDGETDVDTDVELEAATAERVQQWSDGTAPRRASDDSKCAQRSAAAAAADGVAGLPSTQIMRIFDPQDPNLAILTAALKVAATVSPDAVREMVQYFPTPAAAAADP</sequence>
<evidence type="ECO:0000256" key="1">
    <source>
        <dbReference type="SAM" id="MobiDB-lite"/>
    </source>
</evidence>
<accession>A0A8J4BXK0</accession>
<dbReference type="EMBL" id="BNCP01000002">
    <property type="protein sequence ID" value="GIL70083.1"/>
    <property type="molecule type" value="Genomic_DNA"/>
</dbReference>
<name>A0A8J4BXK0_9CHLO</name>
<dbReference type="AlphaFoldDB" id="A0A8J4BXK0"/>
<feature type="non-terminal residue" evidence="2">
    <location>
        <position position="201"/>
    </location>
</feature>
<keyword evidence="3" id="KW-1185">Reference proteome</keyword>
<feature type="non-terminal residue" evidence="2">
    <location>
        <position position="1"/>
    </location>
</feature>
<dbReference type="Proteomes" id="UP000747110">
    <property type="component" value="Unassembled WGS sequence"/>
</dbReference>
<reference evidence="2" key="1">
    <citation type="journal article" date="2021" name="Proc. Natl. Acad. Sci. U.S.A.">
        <title>Three genomes in the algal genus Volvox reveal the fate of a haploid sex-determining region after a transition to homothallism.</title>
        <authorList>
            <person name="Yamamoto K."/>
            <person name="Hamaji T."/>
            <person name="Kawai-Toyooka H."/>
            <person name="Matsuzaki R."/>
            <person name="Takahashi F."/>
            <person name="Nishimura Y."/>
            <person name="Kawachi M."/>
            <person name="Noguchi H."/>
            <person name="Minakuchi Y."/>
            <person name="Umen J.G."/>
            <person name="Toyoda A."/>
            <person name="Nozaki H."/>
        </authorList>
    </citation>
    <scope>NUCLEOTIDE SEQUENCE</scope>
    <source>
        <strain evidence="2">NIES-3786</strain>
    </source>
</reference>
<proteinExistence type="predicted"/>
<evidence type="ECO:0000313" key="3">
    <source>
        <dbReference type="Proteomes" id="UP000747110"/>
    </source>
</evidence>
<feature type="compositionally biased region" description="Acidic residues" evidence="1">
    <location>
        <begin position="84"/>
        <end position="108"/>
    </location>
</feature>
<evidence type="ECO:0000313" key="2">
    <source>
        <dbReference type="EMBL" id="GIL70083.1"/>
    </source>
</evidence>
<gene>
    <name evidence="2" type="ORF">Vretifemale_924</name>
</gene>
<feature type="region of interest" description="Disordered" evidence="1">
    <location>
        <begin position="81"/>
        <end position="137"/>
    </location>
</feature>
<organism evidence="2 3">
    <name type="scientific">Volvox reticuliferus</name>
    <dbReference type="NCBI Taxonomy" id="1737510"/>
    <lineage>
        <taxon>Eukaryota</taxon>
        <taxon>Viridiplantae</taxon>
        <taxon>Chlorophyta</taxon>
        <taxon>core chlorophytes</taxon>
        <taxon>Chlorophyceae</taxon>
        <taxon>CS clade</taxon>
        <taxon>Chlamydomonadales</taxon>
        <taxon>Volvocaceae</taxon>
        <taxon>Volvox</taxon>
    </lineage>
</organism>
<protein>
    <submittedName>
        <fullName evidence="2">Uncharacterized protein</fullName>
    </submittedName>
</protein>